<dbReference type="Gene3D" id="3.40.630.10">
    <property type="entry name" value="Zn peptidases"/>
    <property type="match status" value="1"/>
</dbReference>
<keyword evidence="7" id="KW-0479">Metal-binding</keyword>
<evidence type="ECO:0000313" key="10">
    <source>
        <dbReference type="Proteomes" id="UP000034740"/>
    </source>
</evidence>
<dbReference type="InterPro" id="IPR043472">
    <property type="entry name" value="Macro_dom-like"/>
</dbReference>
<dbReference type="AlphaFoldDB" id="A0A0G1XYA5"/>
<evidence type="ECO:0000256" key="6">
    <source>
        <dbReference type="ARBA" id="ARBA00022801"/>
    </source>
</evidence>
<organism evidence="9 10">
    <name type="scientific">Candidatus Adlerbacteria bacterium GW2011_GWA1_54_10</name>
    <dbReference type="NCBI Taxonomy" id="1618605"/>
    <lineage>
        <taxon>Bacteria</taxon>
        <taxon>Candidatus Adleribacteriota</taxon>
    </lineage>
</organism>
<feature type="domain" description="Cytosol aminopeptidase" evidence="8">
    <location>
        <begin position="159"/>
        <end position="475"/>
    </location>
</feature>
<keyword evidence="5 7" id="KW-0645">Protease</keyword>
<comment type="caution">
    <text evidence="9">The sequence shown here is derived from an EMBL/GenBank/DDBJ whole genome shotgun (WGS) entry which is preliminary data.</text>
</comment>
<dbReference type="GO" id="GO:0006508">
    <property type="term" value="P:proteolysis"/>
    <property type="evidence" value="ECO:0007669"/>
    <property type="project" value="UniProtKB-KW"/>
</dbReference>
<evidence type="ECO:0000256" key="3">
    <source>
        <dbReference type="ARBA" id="ARBA00009528"/>
    </source>
</evidence>
<dbReference type="Pfam" id="PF00883">
    <property type="entry name" value="Peptidase_M17"/>
    <property type="match status" value="1"/>
</dbReference>
<dbReference type="PATRIC" id="fig|1618605.3.peg.135"/>
<keyword evidence="6 7" id="KW-0378">Hydrolase</keyword>
<comment type="catalytic activity">
    <reaction evidence="2 7">
        <text>Release of an N-terminal amino acid, preferentially leucine, but not glutamic or aspartic acids.</text>
        <dbReference type="EC" id="3.4.11.10"/>
    </reaction>
</comment>
<feature type="active site" evidence="7">
    <location>
        <position position="259"/>
    </location>
</feature>
<dbReference type="HAMAP" id="MF_00181">
    <property type="entry name" value="Cytosol_peptidase_M17"/>
    <property type="match status" value="1"/>
</dbReference>
<feature type="binding site" evidence="7">
    <location>
        <position position="329"/>
    </location>
    <ligand>
        <name>Mn(2+)</name>
        <dbReference type="ChEBI" id="CHEBI:29035"/>
        <label>1</label>
    </ligand>
</feature>
<evidence type="ECO:0000313" key="9">
    <source>
        <dbReference type="EMBL" id="KKW35895.1"/>
    </source>
</evidence>
<feature type="binding site" evidence="7">
    <location>
        <position position="247"/>
    </location>
    <ligand>
        <name>Mn(2+)</name>
        <dbReference type="ChEBI" id="CHEBI:29035"/>
        <label>2</label>
    </ligand>
</feature>
<protein>
    <recommendedName>
        <fullName evidence="7">Probable cytosol aminopeptidase</fullName>
        <ecNumber evidence="7">3.4.11.1</ecNumber>
    </recommendedName>
    <alternativeName>
        <fullName evidence="7">Leucine aminopeptidase</fullName>
        <shortName evidence="7">LAP</shortName>
        <ecNumber evidence="7">3.4.11.10</ecNumber>
    </alternativeName>
    <alternativeName>
        <fullName evidence="7">Leucyl aminopeptidase</fullName>
    </alternativeName>
</protein>
<comment type="subcellular location">
    <subcellularLocation>
        <location evidence="7">Cytoplasm</location>
    </subcellularLocation>
</comment>
<evidence type="ECO:0000256" key="7">
    <source>
        <dbReference type="HAMAP-Rule" id="MF_00181"/>
    </source>
</evidence>
<dbReference type="GO" id="GO:0030145">
    <property type="term" value="F:manganese ion binding"/>
    <property type="evidence" value="ECO:0007669"/>
    <property type="project" value="UniProtKB-UniRule"/>
</dbReference>
<accession>A0A0G1XYA5</accession>
<reference evidence="9 10" key="1">
    <citation type="journal article" date="2015" name="Nature">
        <title>rRNA introns, odd ribosomes, and small enigmatic genomes across a large radiation of phyla.</title>
        <authorList>
            <person name="Brown C.T."/>
            <person name="Hug L.A."/>
            <person name="Thomas B.C."/>
            <person name="Sharon I."/>
            <person name="Castelle C.J."/>
            <person name="Singh A."/>
            <person name="Wilkins M.J."/>
            <person name="Williams K.H."/>
            <person name="Banfield J.F."/>
        </authorList>
    </citation>
    <scope>NUCLEOTIDE SEQUENCE [LARGE SCALE GENOMIC DNA]</scope>
</reference>
<dbReference type="InterPro" id="IPR011356">
    <property type="entry name" value="Leucine_aapep/pepB"/>
</dbReference>
<comment type="similarity">
    <text evidence="3 7">Belongs to the peptidase M17 family.</text>
</comment>
<dbReference type="Proteomes" id="UP000034740">
    <property type="component" value="Unassembled WGS sequence"/>
</dbReference>
<dbReference type="PANTHER" id="PTHR11963">
    <property type="entry name" value="LEUCINE AMINOPEPTIDASE-RELATED"/>
    <property type="match status" value="1"/>
</dbReference>
<keyword evidence="4 7" id="KW-0031">Aminopeptidase</keyword>
<dbReference type="SUPFAM" id="SSF53187">
    <property type="entry name" value="Zn-dependent exopeptidases"/>
    <property type="match status" value="1"/>
</dbReference>
<dbReference type="EC" id="3.4.11.10" evidence="7"/>
<dbReference type="GO" id="GO:0070006">
    <property type="term" value="F:metalloaminopeptidase activity"/>
    <property type="evidence" value="ECO:0007669"/>
    <property type="project" value="InterPro"/>
</dbReference>
<feature type="binding site" evidence="7">
    <location>
        <position position="270"/>
    </location>
    <ligand>
        <name>Mn(2+)</name>
        <dbReference type="ChEBI" id="CHEBI:29035"/>
        <label>2</label>
    </ligand>
</feature>
<keyword evidence="7" id="KW-0963">Cytoplasm</keyword>
<dbReference type="InterPro" id="IPR000819">
    <property type="entry name" value="Peptidase_M17_C"/>
</dbReference>
<dbReference type="PRINTS" id="PR00481">
    <property type="entry name" value="LAMNOPPTDASE"/>
</dbReference>
<feature type="binding site" evidence="7">
    <location>
        <position position="252"/>
    </location>
    <ligand>
        <name>Mn(2+)</name>
        <dbReference type="ChEBI" id="CHEBI:29035"/>
        <label>2</label>
    </ligand>
</feature>
<dbReference type="GO" id="GO:0005737">
    <property type="term" value="C:cytoplasm"/>
    <property type="evidence" value="ECO:0007669"/>
    <property type="project" value="UniProtKB-SubCell"/>
</dbReference>
<keyword evidence="7" id="KW-0464">Manganese</keyword>
<feature type="binding site" evidence="7">
    <location>
        <position position="252"/>
    </location>
    <ligand>
        <name>Mn(2+)</name>
        <dbReference type="ChEBI" id="CHEBI:29035"/>
        <label>1</label>
    </ligand>
</feature>
<gene>
    <name evidence="7" type="primary">pepA</name>
    <name evidence="9" type="ORF">UY83_C0002G0052</name>
</gene>
<dbReference type="CDD" id="cd00433">
    <property type="entry name" value="Peptidase_M17"/>
    <property type="match status" value="1"/>
</dbReference>
<evidence type="ECO:0000256" key="4">
    <source>
        <dbReference type="ARBA" id="ARBA00022438"/>
    </source>
</evidence>
<feature type="binding site" evidence="7">
    <location>
        <position position="331"/>
    </location>
    <ligand>
        <name>Mn(2+)</name>
        <dbReference type="ChEBI" id="CHEBI:29035"/>
        <label>2</label>
    </ligand>
</feature>
<dbReference type="InterPro" id="IPR023042">
    <property type="entry name" value="Peptidase_M17_leu_NH2_pept"/>
</dbReference>
<feature type="binding site" evidence="7">
    <location>
        <position position="331"/>
    </location>
    <ligand>
        <name>Mn(2+)</name>
        <dbReference type="ChEBI" id="CHEBI:29035"/>
        <label>1</label>
    </ligand>
</feature>
<feature type="active site" evidence="7">
    <location>
        <position position="333"/>
    </location>
</feature>
<evidence type="ECO:0000259" key="8">
    <source>
        <dbReference type="Pfam" id="PF00883"/>
    </source>
</evidence>
<evidence type="ECO:0000256" key="1">
    <source>
        <dbReference type="ARBA" id="ARBA00000135"/>
    </source>
</evidence>
<evidence type="ECO:0000256" key="2">
    <source>
        <dbReference type="ARBA" id="ARBA00000967"/>
    </source>
</evidence>
<dbReference type="Gene3D" id="3.40.220.10">
    <property type="entry name" value="Leucine Aminopeptidase, subunit E, domain 1"/>
    <property type="match status" value="1"/>
</dbReference>
<dbReference type="PANTHER" id="PTHR11963:SF23">
    <property type="entry name" value="CYTOSOL AMINOPEPTIDASE"/>
    <property type="match status" value="1"/>
</dbReference>
<name>A0A0G1XYA5_9BACT</name>
<comment type="function">
    <text evidence="7">Presumably involved in the processing and regular turnover of intracellular proteins. Catalyzes the removal of unsubstituted N-terminal amino acids from various peptides.</text>
</comment>
<dbReference type="EMBL" id="LCRO01000002">
    <property type="protein sequence ID" value="KKW35895.1"/>
    <property type="molecule type" value="Genomic_DNA"/>
</dbReference>
<comment type="catalytic activity">
    <reaction evidence="1 7">
        <text>Release of an N-terminal amino acid, Xaa-|-Yaa-, in which Xaa is preferably Leu, but may be other amino acids including Pro although not Arg or Lys, and Yaa may be Pro. Amino acid amides and methyl esters are also readily hydrolyzed, but rates on arylamides are exceedingly low.</text>
        <dbReference type="EC" id="3.4.11.1"/>
    </reaction>
</comment>
<sequence length="491" mass="53675">MKFIPKSGKGFIRVRFVEGTLNTFTGEEMRIGTGQGEKSRRHLPGLRSRLSHKAPPLNRRKLILFLRKVISLAKQNKIKKLDIDFKDICALAPKNISDHDLGALAGEAFVMADYEFVQYKQKPKEGFNFIETVAVRNTSEEGKPGFWKGHQIATEVNETRTLANTPGGDMTPKKLAEAAKKAVKGTKIKVKVLGRKEMRKLGMGAVLGIAQGSMEEPKFIIMEYSRGQTSGKFQRSDLRKPVVLIGKGVTFDTGGLQVKPGDSMYEMHMDMSGGAAVIHAVALAAKLKIKANIVGLIPAVENSPSGNAVRPGDILKSLSGKTIEILHTDAEGRVILADAITYAKRYYPACVIEVSTLTGAALVALGQQASGLMTPDQKFENLMRELGEKSGDYVWPLPLWEEYEDMVKGTFGDIPNISTAGNSRYGGVIAGGMFLREFAKELKCPWAHLDIAPRMTAAPNEFLAKGAAGVPVRLLLKLIEHHAKQKSFAEE</sequence>
<comment type="cofactor">
    <cofactor evidence="7">
        <name>Mn(2+)</name>
        <dbReference type="ChEBI" id="CHEBI:29035"/>
    </cofactor>
    <text evidence="7">Binds 2 manganese ions per subunit.</text>
</comment>
<dbReference type="EC" id="3.4.11.1" evidence="7"/>
<proteinExistence type="inferred from homology"/>
<evidence type="ECO:0000256" key="5">
    <source>
        <dbReference type="ARBA" id="ARBA00022670"/>
    </source>
</evidence>